<reference evidence="10 11" key="1">
    <citation type="submission" date="2021-01" db="EMBL/GenBank/DDBJ databases">
        <title>Entomomonas sp. F2A isolated from a house cricket (Acheta domesticus).</title>
        <authorList>
            <person name="Spergser J."/>
            <person name="Busse H.-J."/>
        </authorList>
    </citation>
    <scope>NUCLEOTIDE SEQUENCE [LARGE SCALE GENOMIC DNA]</scope>
    <source>
        <strain evidence="10 11">F2A</strain>
    </source>
</reference>
<evidence type="ECO:0000256" key="4">
    <source>
        <dbReference type="ARBA" id="ARBA00022475"/>
    </source>
</evidence>
<comment type="subcellular location">
    <subcellularLocation>
        <location evidence="1">Cell membrane</location>
        <topology evidence="1">Multi-pass membrane protein</topology>
    </subcellularLocation>
</comment>
<dbReference type="KEGG" id="eaz:JHT90_12660"/>
<keyword evidence="7 8" id="KW-0472">Membrane</keyword>
<feature type="transmembrane region" description="Helical" evidence="8">
    <location>
        <begin position="21"/>
        <end position="43"/>
    </location>
</feature>
<keyword evidence="5 8" id="KW-0812">Transmembrane</keyword>
<feature type="transmembrane region" description="Helical" evidence="8">
    <location>
        <begin position="87"/>
        <end position="106"/>
    </location>
</feature>
<dbReference type="AlphaFoldDB" id="A0A974RWJ9"/>
<feature type="transmembrane region" description="Helical" evidence="8">
    <location>
        <begin position="226"/>
        <end position="247"/>
    </location>
</feature>
<proteinExistence type="inferred from homology"/>
<keyword evidence="6 8" id="KW-1133">Transmembrane helix</keyword>
<evidence type="ECO:0000259" key="9">
    <source>
        <dbReference type="PROSITE" id="PS50850"/>
    </source>
</evidence>
<dbReference type="InterPro" id="IPR011701">
    <property type="entry name" value="MFS"/>
</dbReference>
<evidence type="ECO:0000256" key="3">
    <source>
        <dbReference type="ARBA" id="ARBA00022448"/>
    </source>
</evidence>
<comment type="similarity">
    <text evidence="2">Belongs to the major facilitator superfamily.</text>
</comment>
<feature type="transmembrane region" description="Helical" evidence="8">
    <location>
        <begin position="290"/>
        <end position="307"/>
    </location>
</feature>
<accession>A0A974RWJ9</accession>
<name>A0A974RWJ9_9GAMM</name>
<evidence type="ECO:0000256" key="7">
    <source>
        <dbReference type="ARBA" id="ARBA00023136"/>
    </source>
</evidence>
<feature type="transmembrane region" description="Helical" evidence="8">
    <location>
        <begin position="170"/>
        <end position="192"/>
    </location>
</feature>
<dbReference type="EMBL" id="CP067393">
    <property type="protein sequence ID" value="QQP85222.1"/>
    <property type="molecule type" value="Genomic_DNA"/>
</dbReference>
<evidence type="ECO:0000256" key="8">
    <source>
        <dbReference type="SAM" id="Phobius"/>
    </source>
</evidence>
<dbReference type="PROSITE" id="PS00216">
    <property type="entry name" value="SUGAR_TRANSPORT_1"/>
    <property type="match status" value="1"/>
</dbReference>
<keyword evidence="11" id="KW-1185">Reference proteome</keyword>
<dbReference type="InterPro" id="IPR005829">
    <property type="entry name" value="Sugar_transporter_CS"/>
</dbReference>
<dbReference type="InterPro" id="IPR020846">
    <property type="entry name" value="MFS_dom"/>
</dbReference>
<feature type="transmembrane region" description="Helical" evidence="8">
    <location>
        <begin position="348"/>
        <end position="368"/>
    </location>
</feature>
<evidence type="ECO:0000256" key="1">
    <source>
        <dbReference type="ARBA" id="ARBA00004651"/>
    </source>
</evidence>
<dbReference type="PROSITE" id="PS50850">
    <property type="entry name" value="MFS"/>
    <property type="match status" value="1"/>
</dbReference>
<dbReference type="SUPFAM" id="SSF103473">
    <property type="entry name" value="MFS general substrate transporter"/>
    <property type="match status" value="1"/>
</dbReference>
<evidence type="ECO:0000256" key="6">
    <source>
        <dbReference type="ARBA" id="ARBA00022989"/>
    </source>
</evidence>
<dbReference type="Proteomes" id="UP000595278">
    <property type="component" value="Chromosome"/>
</dbReference>
<dbReference type="Gene3D" id="1.20.1250.20">
    <property type="entry name" value="MFS general substrate transporter like domains"/>
    <property type="match status" value="1"/>
</dbReference>
<dbReference type="GO" id="GO:0005886">
    <property type="term" value="C:plasma membrane"/>
    <property type="evidence" value="ECO:0007669"/>
    <property type="project" value="UniProtKB-SubCell"/>
</dbReference>
<dbReference type="RefSeq" id="WP_201091570.1">
    <property type="nucleotide sequence ID" value="NZ_CP067393.1"/>
</dbReference>
<feature type="domain" description="Major facilitator superfamily (MFS) profile" evidence="9">
    <location>
        <begin position="17"/>
        <end position="400"/>
    </location>
</feature>
<feature type="transmembrane region" description="Helical" evidence="8">
    <location>
        <begin position="112"/>
        <end position="133"/>
    </location>
</feature>
<dbReference type="GO" id="GO:0022857">
    <property type="term" value="F:transmembrane transporter activity"/>
    <property type="evidence" value="ECO:0007669"/>
    <property type="project" value="InterPro"/>
</dbReference>
<dbReference type="PANTHER" id="PTHR43271">
    <property type="entry name" value="BLL2771 PROTEIN"/>
    <property type="match status" value="1"/>
</dbReference>
<dbReference type="PANTHER" id="PTHR43271:SF1">
    <property type="entry name" value="INNER MEMBRANE TRANSPORT PROTEIN YNFM"/>
    <property type="match status" value="1"/>
</dbReference>
<feature type="transmembrane region" description="Helical" evidence="8">
    <location>
        <begin position="145"/>
        <end position="164"/>
    </location>
</feature>
<dbReference type="CDD" id="cd17324">
    <property type="entry name" value="MFS_NepI_like"/>
    <property type="match status" value="1"/>
</dbReference>
<evidence type="ECO:0000256" key="5">
    <source>
        <dbReference type="ARBA" id="ARBA00022692"/>
    </source>
</evidence>
<keyword evidence="4" id="KW-1003">Cell membrane</keyword>
<feature type="transmembrane region" description="Helical" evidence="8">
    <location>
        <begin position="259"/>
        <end position="278"/>
    </location>
</feature>
<feature type="transmembrane region" description="Helical" evidence="8">
    <location>
        <begin position="374"/>
        <end position="395"/>
    </location>
</feature>
<dbReference type="InterPro" id="IPR036259">
    <property type="entry name" value="MFS_trans_sf"/>
</dbReference>
<dbReference type="Pfam" id="PF07690">
    <property type="entry name" value="MFS_1"/>
    <property type="match status" value="1"/>
</dbReference>
<evidence type="ECO:0000313" key="10">
    <source>
        <dbReference type="EMBL" id="QQP85222.1"/>
    </source>
</evidence>
<protein>
    <submittedName>
        <fullName evidence="10">MFS transporter</fullName>
    </submittedName>
</protein>
<keyword evidence="3" id="KW-0813">Transport</keyword>
<evidence type="ECO:0000256" key="2">
    <source>
        <dbReference type="ARBA" id="ARBA00008335"/>
    </source>
</evidence>
<evidence type="ECO:0000313" key="11">
    <source>
        <dbReference type="Proteomes" id="UP000595278"/>
    </source>
</evidence>
<organism evidence="10 11">
    <name type="scientific">Entomomonas asaccharolytica</name>
    <dbReference type="NCBI Taxonomy" id="2785331"/>
    <lineage>
        <taxon>Bacteria</taxon>
        <taxon>Pseudomonadati</taxon>
        <taxon>Pseudomonadota</taxon>
        <taxon>Gammaproteobacteria</taxon>
        <taxon>Pseudomonadales</taxon>
        <taxon>Pseudomonadaceae</taxon>
        <taxon>Entomomonas</taxon>
    </lineage>
</organism>
<sequence length="402" mass="43918">MVDNNNTPCYIEKNSAEFIKVSFALFLGGFSTFALLYCVQPMLPIFSEFFSVSAAQSSLLISTSTSMLAIGLLITGPISDAVGRKNVMIIALLMSATFTFISAAVSHWQLLLISRALVGLSLSGVAAVAMTYLNEEIAPQHLGVAMGLYIAGNAIGGMGGRLLSGVLIDFISWHMVLTIMGVLTLICAFLLWKLLPASKHFEATPIKLNKLFNGYIHHLTQPRMPWLFLQGFLLMGAFITLFNYIAYRLLAAPYLLSQTWIGLLSIVYLAGIFSSTHFGSLADRFGHAKVLWIAISVMLSGALITLFTPISMVFIGMIIFTFGFFGAHSVTSSWIGRSATQARGQASSLYLFSYYMGSSIMGTCGGYFWQSSQWFGVIAYISSLLIVSLMVALYLKKRPFAQ</sequence>
<gene>
    <name evidence="10" type="ORF">JHT90_12660</name>
</gene>